<evidence type="ECO:0000256" key="2">
    <source>
        <dbReference type="SAM" id="Phobius"/>
    </source>
</evidence>
<feature type="transmembrane region" description="Helical" evidence="2">
    <location>
        <begin position="370"/>
        <end position="391"/>
    </location>
</feature>
<feature type="compositionally biased region" description="Low complexity" evidence="1">
    <location>
        <begin position="54"/>
        <end position="64"/>
    </location>
</feature>
<organism evidence="3 4">
    <name type="scientific">Nocardia rhizosphaerae</name>
    <dbReference type="NCBI Taxonomy" id="1691571"/>
    <lineage>
        <taxon>Bacteria</taxon>
        <taxon>Bacillati</taxon>
        <taxon>Actinomycetota</taxon>
        <taxon>Actinomycetes</taxon>
        <taxon>Mycobacteriales</taxon>
        <taxon>Nocardiaceae</taxon>
        <taxon>Nocardia</taxon>
    </lineage>
</organism>
<dbReference type="SUPFAM" id="SSF54427">
    <property type="entry name" value="NTF2-like"/>
    <property type="match status" value="1"/>
</dbReference>
<accession>A0ABV8KZ66</accession>
<dbReference type="Proteomes" id="UP001595767">
    <property type="component" value="Unassembled WGS sequence"/>
</dbReference>
<keyword evidence="2" id="KW-1133">Transmembrane helix</keyword>
<evidence type="ECO:0000313" key="4">
    <source>
        <dbReference type="Proteomes" id="UP001595767"/>
    </source>
</evidence>
<keyword evidence="4" id="KW-1185">Reference proteome</keyword>
<evidence type="ECO:0008006" key="5">
    <source>
        <dbReference type="Google" id="ProtNLM"/>
    </source>
</evidence>
<dbReference type="RefSeq" id="WP_378544306.1">
    <property type="nucleotide sequence ID" value="NZ_JBHSBA010000003.1"/>
</dbReference>
<sequence length="508" mass="50260">MGLPGGEREEAADSARQGATRGEGSGDPGVEDAENAAMATSGRDASSERDGIPDSDAPTAAAPARDAEHRGAGQTVPTASKTGHVDAGDAGTPMSGANREQDGIAGSDAPTVAGAVVGQPVSRAPEEGATEEFVTGPGAETQAGPGASTDSGRNSAGESGRPAERPGAAAAAASAAGTTAAAGTASPAGPTTPAGPGAAGPGAAGSAASPHKADIPPSEDQTVAMRVVNPADAPTTAMPIQRMTDRVVPPAGGRPMTPPPSTPRGPAGPRQAGNQGGPHGHGGEETQPPRGPGAVPKQASAPSPADIQPTRPAEQLADGRRQIAPPNEPGPLAHGTEQAQPGGRPVAQPRRIEAPQAAPAEAAPGRSKKWLFAVGGAAVLVLALIAGVVWMTGGDNSPEGQVKAAIGTYTDALRSGDLDGLRASTCGELHDFYQGITPEQFSGVHQLSAEQGSIPVVDSVDAVRITDDTALAEATVSTSADPSTRTARTFDLQRTEDGWKVCDPTATP</sequence>
<evidence type="ECO:0000256" key="1">
    <source>
        <dbReference type="SAM" id="MobiDB-lite"/>
    </source>
</evidence>
<proteinExistence type="predicted"/>
<feature type="compositionally biased region" description="Low complexity" evidence="1">
    <location>
        <begin position="166"/>
        <end position="196"/>
    </location>
</feature>
<dbReference type="EMBL" id="JBHSBA010000003">
    <property type="protein sequence ID" value="MFC4123623.1"/>
    <property type="molecule type" value="Genomic_DNA"/>
</dbReference>
<reference evidence="4" key="1">
    <citation type="journal article" date="2019" name="Int. J. Syst. Evol. Microbiol.">
        <title>The Global Catalogue of Microorganisms (GCM) 10K type strain sequencing project: providing services to taxonomists for standard genome sequencing and annotation.</title>
        <authorList>
            <consortium name="The Broad Institute Genomics Platform"/>
            <consortium name="The Broad Institute Genome Sequencing Center for Infectious Disease"/>
            <person name="Wu L."/>
            <person name="Ma J."/>
        </authorList>
    </citation>
    <scope>NUCLEOTIDE SEQUENCE [LARGE SCALE GENOMIC DNA]</scope>
    <source>
        <strain evidence="4">CGMCC 4.7204</strain>
    </source>
</reference>
<name>A0ABV8KZ66_9NOCA</name>
<keyword evidence="2" id="KW-0812">Transmembrane</keyword>
<evidence type="ECO:0000313" key="3">
    <source>
        <dbReference type="EMBL" id="MFC4123623.1"/>
    </source>
</evidence>
<dbReference type="InterPro" id="IPR032710">
    <property type="entry name" value="NTF2-like_dom_sf"/>
</dbReference>
<gene>
    <name evidence="3" type="ORF">ACFOW8_01625</name>
</gene>
<feature type="compositionally biased region" description="Basic and acidic residues" evidence="1">
    <location>
        <begin position="1"/>
        <end position="13"/>
    </location>
</feature>
<feature type="compositionally biased region" description="Polar residues" evidence="1">
    <location>
        <begin position="148"/>
        <end position="157"/>
    </location>
</feature>
<comment type="caution">
    <text evidence="3">The sequence shown here is derived from an EMBL/GenBank/DDBJ whole genome shotgun (WGS) entry which is preliminary data.</text>
</comment>
<protein>
    <recommendedName>
        <fullName evidence="5">Mce-associated membrane protein</fullName>
    </recommendedName>
</protein>
<keyword evidence="2" id="KW-0472">Membrane</keyword>
<feature type="region of interest" description="Disordered" evidence="1">
    <location>
        <begin position="1"/>
        <end position="347"/>
    </location>
</feature>